<gene>
    <name evidence="4" type="ORF">HX095_09475</name>
</gene>
<evidence type="ECO:0000313" key="5">
    <source>
        <dbReference type="Proteomes" id="UP001173578"/>
    </source>
</evidence>
<reference evidence="4" key="2">
    <citation type="journal article" date="2022" name="Sci. Total Environ.">
        <title>Prevalence, transmission, and molecular epidemiology of tet(X)-positive bacteria among humans, animals, and environmental niches in China: An epidemiological, and genomic-based study.</title>
        <authorList>
            <person name="Dong N."/>
            <person name="Zeng Y."/>
            <person name="Cai C."/>
            <person name="Sun C."/>
            <person name="Lu J."/>
            <person name="Liu C."/>
            <person name="Zhou H."/>
            <person name="Sun Q."/>
            <person name="Shu L."/>
            <person name="Wang H."/>
            <person name="Wang Y."/>
            <person name="Wang S."/>
            <person name="Wu C."/>
            <person name="Chan E.W."/>
            <person name="Chen G."/>
            <person name="Shen Z."/>
            <person name="Chen S."/>
            <person name="Zhang R."/>
        </authorList>
    </citation>
    <scope>NUCLEOTIDE SEQUENCE</scope>
    <source>
        <strain evidence="4">210</strain>
    </source>
</reference>
<dbReference type="GO" id="GO:0016787">
    <property type="term" value="F:hydrolase activity"/>
    <property type="evidence" value="ECO:0007669"/>
    <property type="project" value="UniProtKB-UniRule"/>
</dbReference>
<name>A0AAW7DJX9_9FLAO</name>
<dbReference type="Proteomes" id="UP001173578">
    <property type="component" value="Unassembled WGS sequence"/>
</dbReference>
<evidence type="ECO:0000256" key="1">
    <source>
        <dbReference type="ARBA" id="ARBA00008950"/>
    </source>
</evidence>
<dbReference type="RefSeq" id="WP_286486013.1">
    <property type="nucleotide sequence ID" value="NZ_JACALR010000004.1"/>
</dbReference>
<dbReference type="EC" id="3.1.4.-" evidence="2"/>
<dbReference type="NCBIfam" id="TIGR00040">
    <property type="entry name" value="yfcE"/>
    <property type="match status" value="1"/>
</dbReference>
<dbReference type="Gene3D" id="3.60.21.10">
    <property type="match status" value="1"/>
</dbReference>
<evidence type="ECO:0000256" key="2">
    <source>
        <dbReference type="RuleBase" id="RU362039"/>
    </source>
</evidence>
<comment type="cofactor">
    <cofactor evidence="2">
        <name>a divalent metal cation</name>
        <dbReference type="ChEBI" id="CHEBI:60240"/>
    </cofactor>
</comment>
<accession>A0AAW7DJX9</accession>
<dbReference type="InterPro" id="IPR000979">
    <property type="entry name" value="Phosphodiesterase_MJ0936/Vps29"/>
</dbReference>
<proteinExistence type="inferred from homology"/>
<reference evidence="4" key="1">
    <citation type="submission" date="2020-06" db="EMBL/GenBank/DDBJ databases">
        <authorList>
            <person name="Dong N."/>
        </authorList>
    </citation>
    <scope>NUCLEOTIDE SEQUENCE</scope>
    <source>
        <strain evidence="4">210</strain>
    </source>
</reference>
<dbReference type="GO" id="GO:0046872">
    <property type="term" value="F:metal ion binding"/>
    <property type="evidence" value="ECO:0007669"/>
    <property type="project" value="UniProtKB-KW"/>
</dbReference>
<evidence type="ECO:0000313" key="4">
    <source>
        <dbReference type="EMBL" id="MDM1551444.1"/>
    </source>
</evidence>
<feature type="domain" description="Calcineurin-like phosphoesterase" evidence="3">
    <location>
        <begin position="3"/>
        <end position="150"/>
    </location>
</feature>
<evidence type="ECO:0000259" key="3">
    <source>
        <dbReference type="Pfam" id="PF12850"/>
    </source>
</evidence>
<keyword evidence="2" id="KW-0479">Metal-binding</keyword>
<dbReference type="InterPro" id="IPR029052">
    <property type="entry name" value="Metallo-depent_PP-like"/>
</dbReference>
<comment type="similarity">
    <text evidence="1 2">Belongs to the metallophosphoesterase superfamily. YfcE family.</text>
</comment>
<protein>
    <recommendedName>
        <fullName evidence="2">Phosphoesterase</fullName>
        <ecNumber evidence="2">3.1.4.-</ecNumber>
    </recommendedName>
</protein>
<organism evidence="4 5">
    <name type="scientific">Empedobacter falsenii</name>
    <dbReference type="NCBI Taxonomy" id="343874"/>
    <lineage>
        <taxon>Bacteria</taxon>
        <taxon>Pseudomonadati</taxon>
        <taxon>Bacteroidota</taxon>
        <taxon>Flavobacteriia</taxon>
        <taxon>Flavobacteriales</taxon>
        <taxon>Weeksellaceae</taxon>
        <taxon>Empedobacter</taxon>
    </lineage>
</organism>
<dbReference type="AlphaFoldDB" id="A0AAW7DJX9"/>
<dbReference type="EMBL" id="JACALR010000004">
    <property type="protein sequence ID" value="MDM1551444.1"/>
    <property type="molecule type" value="Genomic_DNA"/>
</dbReference>
<sequence length="163" mass="18602">MKKILLLSDTHSYIDNRILEYAQQADEIWHAGDIGDISVTDKLAEIKPLRAVYGNIDDNKARAEFPLNNRFTLEGVDVWITHIGGYPGKYNPAIRKEITENPPKLFICGHSHILKVMPDKQLGLIHMNPGAVGKHGFQKVRTMLRFELNEGRIENLEVIEFKK</sequence>
<comment type="caution">
    <text evidence="4">The sequence shown here is derived from an EMBL/GenBank/DDBJ whole genome shotgun (WGS) entry which is preliminary data.</text>
</comment>
<dbReference type="Pfam" id="PF12850">
    <property type="entry name" value="Metallophos_2"/>
    <property type="match status" value="1"/>
</dbReference>
<dbReference type="SUPFAM" id="SSF56300">
    <property type="entry name" value="Metallo-dependent phosphatases"/>
    <property type="match status" value="1"/>
</dbReference>
<dbReference type="InterPro" id="IPR024654">
    <property type="entry name" value="Calcineurin-like_PHP_lpxH"/>
</dbReference>